<organism evidence="3 4">
    <name type="scientific">Drosophila madeirensis</name>
    <name type="common">Fruit fly</name>
    <dbReference type="NCBI Taxonomy" id="30013"/>
    <lineage>
        <taxon>Eukaryota</taxon>
        <taxon>Metazoa</taxon>
        <taxon>Ecdysozoa</taxon>
        <taxon>Arthropoda</taxon>
        <taxon>Hexapoda</taxon>
        <taxon>Insecta</taxon>
        <taxon>Pterygota</taxon>
        <taxon>Neoptera</taxon>
        <taxon>Endopterygota</taxon>
        <taxon>Diptera</taxon>
        <taxon>Brachycera</taxon>
        <taxon>Muscomorpha</taxon>
        <taxon>Ephydroidea</taxon>
        <taxon>Drosophilidae</taxon>
        <taxon>Drosophila</taxon>
        <taxon>Sophophora</taxon>
    </lineage>
</organism>
<evidence type="ECO:0000256" key="2">
    <source>
        <dbReference type="SAM" id="SignalP"/>
    </source>
</evidence>
<feature type="compositionally biased region" description="Basic and acidic residues" evidence="1">
    <location>
        <begin position="126"/>
        <end position="140"/>
    </location>
</feature>
<protein>
    <submittedName>
        <fullName evidence="3">Uncharacterized protein</fullName>
    </submittedName>
</protein>
<keyword evidence="4" id="KW-1185">Reference proteome</keyword>
<evidence type="ECO:0000313" key="3">
    <source>
        <dbReference type="EMBL" id="BFF93491.1"/>
    </source>
</evidence>
<keyword evidence="2" id="KW-0732">Signal</keyword>
<reference evidence="3 4" key="1">
    <citation type="submission" date="2024-02" db="EMBL/GenBank/DDBJ databases">
        <title>A chromosome-level genome assembly of Drosophila madeirensis, a fruit fly species endemic to Madeira island.</title>
        <authorList>
            <person name="Tomihara K."/>
            <person name="Llopart A."/>
            <person name="Yamamoto D."/>
        </authorList>
    </citation>
    <scope>NUCLEOTIDE SEQUENCE [LARGE SCALE GENOMIC DNA]</scope>
    <source>
        <strain evidence="3 4">RF1</strain>
    </source>
</reference>
<accession>A0AAU9FCN4</accession>
<feature type="chain" id="PRO_5043941956" evidence="2">
    <location>
        <begin position="21"/>
        <end position="202"/>
    </location>
</feature>
<dbReference type="EMBL" id="AP029264">
    <property type="protein sequence ID" value="BFF93491.1"/>
    <property type="molecule type" value="Genomic_DNA"/>
</dbReference>
<evidence type="ECO:0000256" key="1">
    <source>
        <dbReference type="SAM" id="MobiDB-lite"/>
    </source>
</evidence>
<proteinExistence type="predicted"/>
<dbReference type="Proteomes" id="UP001500889">
    <property type="component" value="Chromosome U"/>
</dbReference>
<sequence>MKKKIVCLLGAFVLVFGVSASPNNIPQRTYNPEQFALGMNVANPRRILALREEGKALRENEYQRRLDRAKEGFKNLQPELKMYFALSQQIQLDQETVDKEIANNQVALEMAAKQLAEIREKLLEAKRECPPDQPANREPKPSYQLDRNWQPIRRIRPGLVAVPHNPNWRPNRGIRLGINRVPYNPNWRPNRGMDRDNPYWRP</sequence>
<dbReference type="AlphaFoldDB" id="A0AAU9FCN4"/>
<evidence type="ECO:0000313" key="4">
    <source>
        <dbReference type="Proteomes" id="UP001500889"/>
    </source>
</evidence>
<feature type="region of interest" description="Disordered" evidence="1">
    <location>
        <begin position="126"/>
        <end position="145"/>
    </location>
</feature>
<gene>
    <name evidence="3" type="ORF">DMAD_11339</name>
</gene>
<feature type="signal peptide" evidence="2">
    <location>
        <begin position="1"/>
        <end position="20"/>
    </location>
</feature>
<name>A0AAU9FCN4_DROMD</name>